<gene>
    <name evidence="1" type="ORF">GLYMA_08G158900</name>
</gene>
<proteinExistence type="predicted"/>
<protein>
    <submittedName>
        <fullName evidence="1 2">Uncharacterized protein</fullName>
    </submittedName>
</protein>
<dbReference type="HOGENOM" id="CLU_3110283_0_0_1"/>
<keyword evidence="3" id="KW-1185">Reference proteome</keyword>
<dbReference type="Proteomes" id="UP000008827">
    <property type="component" value="Chromosome 8"/>
</dbReference>
<dbReference type="EMBL" id="CM000841">
    <property type="protein sequence ID" value="KRH43580.1"/>
    <property type="molecule type" value="Genomic_DNA"/>
</dbReference>
<dbReference type="EnsemblPlants" id="KRH43580">
    <property type="protein sequence ID" value="KRH43580"/>
    <property type="gene ID" value="GLYMA_08G158900"/>
</dbReference>
<organism evidence="1">
    <name type="scientific">Glycine max</name>
    <name type="common">Soybean</name>
    <name type="synonym">Glycine hispida</name>
    <dbReference type="NCBI Taxonomy" id="3847"/>
    <lineage>
        <taxon>Eukaryota</taxon>
        <taxon>Viridiplantae</taxon>
        <taxon>Streptophyta</taxon>
        <taxon>Embryophyta</taxon>
        <taxon>Tracheophyta</taxon>
        <taxon>Spermatophyta</taxon>
        <taxon>Magnoliopsida</taxon>
        <taxon>eudicotyledons</taxon>
        <taxon>Gunneridae</taxon>
        <taxon>Pentapetalae</taxon>
        <taxon>rosids</taxon>
        <taxon>fabids</taxon>
        <taxon>Fabales</taxon>
        <taxon>Fabaceae</taxon>
        <taxon>Papilionoideae</taxon>
        <taxon>50 kb inversion clade</taxon>
        <taxon>NPAAA clade</taxon>
        <taxon>indigoferoid/millettioid clade</taxon>
        <taxon>Phaseoleae</taxon>
        <taxon>Glycine</taxon>
        <taxon>Glycine subgen. Soja</taxon>
    </lineage>
</organism>
<evidence type="ECO:0000313" key="2">
    <source>
        <dbReference type="EnsemblPlants" id="KRH43580"/>
    </source>
</evidence>
<reference evidence="1 2" key="1">
    <citation type="journal article" date="2010" name="Nature">
        <title>Genome sequence of the palaeopolyploid soybean.</title>
        <authorList>
            <person name="Schmutz J."/>
            <person name="Cannon S.B."/>
            <person name="Schlueter J."/>
            <person name="Ma J."/>
            <person name="Mitros T."/>
            <person name="Nelson W."/>
            <person name="Hyten D.L."/>
            <person name="Song Q."/>
            <person name="Thelen J.J."/>
            <person name="Cheng J."/>
            <person name="Xu D."/>
            <person name="Hellsten U."/>
            <person name="May G.D."/>
            <person name="Yu Y."/>
            <person name="Sakurai T."/>
            <person name="Umezawa T."/>
            <person name="Bhattacharyya M.K."/>
            <person name="Sandhu D."/>
            <person name="Valliyodan B."/>
            <person name="Lindquist E."/>
            <person name="Peto M."/>
            <person name="Grant D."/>
            <person name="Shu S."/>
            <person name="Goodstein D."/>
            <person name="Barry K."/>
            <person name="Futrell-Griggs M."/>
            <person name="Abernathy B."/>
            <person name="Du J."/>
            <person name="Tian Z."/>
            <person name="Zhu L."/>
            <person name="Gill N."/>
            <person name="Joshi T."/>
            <person name="Libault M."/>
            <person name="Sethuraman A."/>
            <person name="Zhang X.-C."/>
            <person name="Shinozaki K."/>
            <person name="Nguyen H.T."/>
            <person name="Wing R.A."/>
            <person name="Cregan P."/>
            <person name="Specht J."/>
            <person name="Grimwood J."/>
            <person name="Rokhsar D."/>
            <person name="Stacey G."/>
            <person name="Shoemaker R.C."/>
            <person name="Jackson S.A."/>
        </authorList>
    </citation>
    <scope>NUCLEOTIDE SEQUENCE [LARGE SCALE GENOMIC DNA]</scope>
    <source>
        <strain evidence="2">cv. Williams 82</strain>
        <tissue evidence="1">Callus</tissue>
    </source>
</reference>
<evidence type="ECO:0000313" key="3">
    <source>
        <dbReference type="Proteomes" id="UP000008827"/>
    </source>
</evidence>
<dbReference type="AlphaFoldDB" id="I1KTR7"/>
<accession>I1KTR7</accession>
<dbReference type="Gramene" id="KRH43580">
    <property type="protein sequence ID" value="KRH43580"/>
    <property type="gene ID" value="GLYMA_08G158900"/>
</dbReference>
<dbReference type="PaxDb" id="3847-GLYMA08G16900.2"/>
<evidence type="ECO:0000313" key="1">
    <source>
        <dbReference type="EMBL" id="KRH43580.1"/>
    </source>
</evidence>
<name>I1KTR7_SOYBN</name>
<dbReference type="InParanoid" id="I1KTR7"/>
<reference evidence="2" key="2">
    <citation type="submission" date="2018-02" db="UniProtKB">
        <authorList>
            <consortium name="EnsemblPlants"/>
        </authorList>
    </citation>
    <scope>IDENTIFICATION</scope>
    <source>
        <strain evidence="2">Williams 82</strain>
    </source>
</reference>
<sequence length="51" mass="6093">MKLCPRFLHFELYSNDMDMLLLTVNFGLYSFWINLESSQFNSLAFLIKVEL</sequence>
<reference evidence="1" key="3">
    <citation type="submission" date="2018-07" db="EMBL/GenBank/DDBJ databases">
        <title>WGS assembly of Glycine max.</title>
        <authorList>
            <person name="Schmutz J."/>
            <person name="Cannon S."/>
            <person name="Schlueter J."/>
            <person name="Ma J."/>
            <person name="Mitros T."/>
            <person name="Nelson W."/>
            <person name="Hyten D."/>
            <person name="Song Q."/>
            <person name="Thelen J."/>
            <person name="Cheng J."/>
            <person name="Xu D."/>
            <person name="Hellsten U."/>
            <person name="May G."/>
            <person name="Yu Y."/>
            <person name="Sakurai T."/>
            <person name="Umezawa T."/>
            <person name="Bhattacharyya M."/>
            <person name="Sandhu D."/>
            <person name="Valliyodan B."/>
            <person name="Lindquist E."/>
            <person name="Peto M."/>
            <person name="Grant D."/>
            <person name="Shu S."/>
            <person name="Goodstein D."/>
            <person name="Barry K."/>
            <person name="Futrell-Griggs M."/>
            <person name="Abernathy B."/>
            <person name="Du J."/>
            <person name="Tian Z."/>
            <person name="Zhu L."/>
            <person name="Gill N."/>
            <person name="Joshi T."/>
            <person name="Libault M."/>
            <person name="Sethuraman A."/>
            <person name="Zhang X."/>
            <person name="Shinozaki K."/>
            <person name="Nguyen H."/>
            <person name="Wing R."/>
            <person name="Cregan P."/>
            <person name="Specht J."/>
            <person name="Grimwood J."/>
            <person name="Rokhsar D."/>
            <person name="Stacey G."/>
            <person name="Shoemaker R."/>
            <person name="Jackson S."/>
        </authorList>
    </citation>
    <scope>NUCLEOTIDE SEQUENCE</scope>
    <source>
        <tissue evidence="1">Callus</tissue>
    </source>
</reference>